<protein>
    <submittedName>
        <fullName evidence="1">TIGR00730 family Rossman fold protein</fullName>
    </submittedName>
</protein>
<name>A0A662D5K7_UNCAE</name>
<feature type="non-terminal residue" evidence="1">
    <location>
        <position position="1"/>
    </location>
</feature>
<reference evidence="1 2" key="1">
    <citation type="submission" date="2018-06" db="EMBL/GenBank/DDBJ databases">
        <title>Extensive metabolic versatility and redundancy in microbially diverse, dynamic hydrothermal sediments.</title>
        <authorList>
            <person name="Dombrowski N."/>
            <person name="Teske A."/>
            <person name="Baker B.J."/>
        </authorList>
    </citation>
    <scope>NUCLEOTIDE SEQUENCE [LARGE SCALE GENOMIC DNA]</scope>
    <source>
        <strain evidence="1">B7_G13</strain>
    </source>
</reference>
<gene>
    <name evidence="1" type="ORF">DRZ78_02140</name>
</gene>
<evidence type="ECO:0000313" key="1">
    <source>
        <dbReference type="EMBL" id="RLE07915.1"/>
    </source>
</evidence>
<dbReference type="Proteomes" id="UP000277457">
    <property type="component" value="Unassembled WGS sequence"/>
</dbReference>
<dbReference type="PANTHER" id="PTHR43393:SF2">
    <property type="entry name" value="CYTOKININ RIBOSIDE 5'-MONOPHOSPHATE PHOSPHORIBOHYDROLASE"/>
    <property type="match status" value="1"/>
</dbReference>
<dbReference type="EMBL" id="QMPY01000058">
    <property type="protein sequence ID" value="RLE07915.1"/>
    <property type="molecule type" value="Genomic_DNA"/>
</dbReference>
<dbReference type="InterPro" id="IPR052341">
    <property type="entry name" value="LOG_family_nucleotidases"/>
</dbReference>
<dbReference type="PANTHER" id="PTHR43393">
    <property type="entry name" value="CYTOKININ RIBOSIDE 5'-MONOPHOSPHATE PHOSPHORIBOHYDROLASE"/>
    <property type="match status" value="1"/>
</dbReference>
<dbReference type="AlphaFoldDB" id="A0A662D5K7"/>
<sequence length="126" mass="15008">LPQEQKPNPYVKKLLSFRYFFARKVMFIKYAQAYIIFPGGYGTLDEFSESITLIQTRRIRPFPVILIDKNYWHGLIEWFKTVPLACGYISAEDLKIFHMVDEPEEAVRIIKEFWENPASRDEKNEQ</sequence>
<dbReference type="SUPFAM" id="SSF102405">
    <property type="entry name" value="MCP/YpsA-like"/>
    <property type="match status" value="1"/>
</dbReference>
<dbReference type="Pfam" id="PF03641">
    <property type="entry name" value="Lysine_decarbox"/>
    <property type="match status" value="1"/>
</dbReference>
<accession>A0A662D5K7</accession>
<proteinExistence type="predicted"/>
<comment type="caution">
    <text evidence="1">The sequence shown here is derived from an EMBL/GenBank/DDBJ whole genome shotgun (WGS) entry which is preliminary data.</text>
</comment>
<dbReference type="GO" id="GO:0005829">
    <property type="term" value="C:cytosol"/>
    <property type="evidence" value="ECO:0007669"/>
    <property type="project" value="TreeGrafter"/>
</dbReference>
<dbReference type="Gene3D" id="3.40.50.450">
    <property type="match status" value="1"/>
</dbReference>
<evidence type="ECO:0000313" key="2">
    <source>
        <dbReference type="Proteomes" id="UP000277457"/>
    </source>
</evidence>
<organism evidence="1 2">
    <name type="scientific">Aerophobetes bacterium</name>
    <dbReference type="NCBI Taxonomy" id="2030807"/>
    <lineage>
        <taxon>Bacteria</taxon>
        <taxon>Candidatus Aerophobota</taxon>
    </lineage>
</organism>
<dbReference type="InterPro" id="IPR031100">
    <property type="entry name" value="LOG_fam"/>
</dbReference>